<proteinExistence type="predicted"/>
<dbReference type="KEGG" id="tem:JW646_18440"/>
<organism evidence="1 2">
    <name type="scientific">Terrisporobacter hibernicus</name>
    <dbReference type="NCBI Taxonomy" id="2813371"/>
    <lineage>
        <taxon>Bacteria</taxon>
        <taxon>Bacillati</taxon>
        <taxon>Bacillota</taxon>
        <taxon>Clostridia</taxon>
        <taxon>Peptostreptococcales</taxon>
        <taxon>Peptostreptococcaceae</taxon>
        <taxon>Terrisporobacter</taxon>
    </lineage>
</organism>
<dbReference type="Proteomes" id="UP001198983">
    <property type="component" value="Chromosome"/>
</dbReference>
<evidence type="ECO:0000313" key="2">
    <source>
        <dbReference type="Proteomes" id="UP001198983"/>
    </source>
</evidence>
<keyword evidence="2" id="KW-1185">Reference proteome</keyword>
<dbReference type="AlphaFoldDB" id="A0AAX2ZDZ7"/>
<accession>A0AAX2ZDZ7</accession>
<sequence>MSKTICDKCGRKFTIKLHTKEKGNLQITYFKCPKCYEEYIVTVTDEELRKNMKEAASLRYKMLLDCNDKEIIRDYHVLKNKNCIREQELKKEYLGGISKKICTKN</sequence>
<protein>
    <submittedName>
        <fullName evidence="1">Uncharacterized protein</fullName>
    </submittedName>
</protein>
<name>A0AAX2ZDZ7_9FIRM</name>
<gene>
    <name evidence="1" type="ORF">JW646_18440</name>
</gene>
<dbReference type="RefSeq" id="WP_228415948.1">
    <property type="nucleotide sequence ID" value="NZ_CP081135.1"/>
</dbReference>
<dbReference type="EMBL" id="CP081135">
    <property type="protein sequence ID" value="UEL47573.1"/>
    <property type="molecule type" value="Genomic_DNA"/>
</dbReference>
<reference evidence="1 2" key="1">
    <citation type="journal article" date="2023" name="Int. J. Syst. Evol. Microbiol.">
        <title>Terrisporobacter hibernicus sp. nov., isolated from bovine faeces in Northern Ireland.</title>
        <authorList>
            <person name="Mitchell M."/>
            <person name="Nguyen S.V."/>
            <person name="Connor M."/>
            <person name="Fairley D.J."/>
            <person name="Donoghue O."/>
            <person name="Marshall H."/>
            <person name="Koolman L."/>
            <person name="McMullan G."/>
            <person name="Schaffer K.E."/>
            <person name="McGrath J.W."/>
            <person name="Fanning S."/>
        </authorList>
    </citation>
    <scope>NUCLEOTIDE SEQUENCE [LARGE SCALE GENOMIC DNA]</scope>
    <source>
        <strain evidence="1 2">MCA3</strain>
    </source>
</reference>
<evidence type="ECO:0000313" key="1">
    <source>
        <dbReference type="EMBL" id="UEL47573.1"/>
    </source>
</evidence>